<accession>A0A8J5IDP1</accession>
<gene>
    <name evidence="1" type="ORF">JG688_00016727</name>
</gene>
<proteinExistence type="predicted"/>
<name>A0A8J5IDP1_9STRA</name>
<dbReference type="Proteomes" id="UP000709295">
    <property type="component" value="Unassembled WGS sequence"/>
</dbReference>
<evidence type="ECO:0000313" key="1">
    <source>
        <dbReference type="EMBL" id="KAG6945127.1"/>
    </source>
</evidence>
<organism evidence="1 2">
    <name type="scientific">Phytophthora aleatoria</name>
    <dbReference type="NCBI Taxonomy" id="2496075"/>
    <lineage>
        <taxon>Eukaryota</taxon>
        <taxon>Sar</taxon>
        <taxon>Stramenopiles</taxon>
        <taxon>Oomycota</taxon>
        <taxon>Peronosporomycetes</taxon>
        <taxon>Peronosporales</taxon>
        <taxon>Peronosporaceae</taxon>
        <taxon>Phytophthora</taxon>
    </lineage>
</organism>
<dbReference type="EMBL" id="JAENGY010002182">
    <property type="protein sequence ID" value="KAG6945127.1"/>
    <property type="molecule type" value="Genomic_DNA"/>
</dbReference>
<keyword evidence="2" id="KW-1185">Reference proteome</keyword>
<reference evidence="1" key="1">
    <citation type="submission" date="2021-01" db="EMBL/GenBank/DDBJ databases">
        <title>Phytophthora aleatoria, a newly-described species from Pinus radiata is distinct from Phytophthora cactorum isolates based on comparative genomics.</title>
        <authorList>
            <person name="Mcdougal R."/>
            <person name="Panda P."/>
            <person name="Williams N."/>
            <person name="Studholme D.J."/>
        </authorList>
    </citation>
    <scope>NUCLEOTIDE SEQUENCE</scope>
    <source>
        <strain evidence="1">NZFS 4037</strain>
    </source>
</reference>
<evidence type="ECO:0000313" key="2">
    <source>
        <dbReference type="Proteomes" id="UP000709295"/>
    </source>
</evidence>
<comment type="caution">
    <text evidence="1">The sequence shown here is derived from an EMBL/GenBank/DDBJ whole genome shotgun (WGS) entry which is preliminary data.</text>
</comment>
<dbReference type="AlphaFoldDB" id="A0A8J5IDP1"/>
<protein>
    <submittedName>
        <fullName evidence="1">Uncharacterized protein</fullName>
    </submittedName>
</protein>
<sequence>MFVATLFNQRQRHSIVRKAARVGVTHSRALAKLSDLANNSSFQEVLRHAKVNPGKRKSQRLNAQLLHVLSVFGNEAPFSPFQVAHVECPNTAIWVGSSSGVYCPT</sequence>